<protein>
    <recommendedName>
        <fullName evidence="3">protein-serine/threonine phosphatase</fullName>
        <ecNumber evidence="3">3.1.3.16</ecNumber>
    </recommendedName>
</protein>
<gene>
    <name evidence="12" type="ORF">G2W53_024407</name>
</gene>
<comment type="cofactor">
    <cofactor evidence="2">
        <name>Mg(2+)</name>
        <dbReference type="ChEBI" id="CHEBI:18420"/>
    </cofactor>
</comment>
<evidence type="ECO:0000256" key="3">
    <source>
        <dbReference type="ARBA" id="ARBA00013081"/>
    </source>
</evidence>
<reference evidence="12" key="1">
    <citation type="submission" date="2020-09" db="EMBL/GenBank/DDBJ databases">
        <title>Genome-Enabled Discovery of Anthraquinone Biosynthesis in Senna tora.</title>
        <authorList>
            <person name="Kang S.-H."/>
            <person name="Pandey R.P."/>
            <person name="Lee C.-M."/>
            <person name="Sim J.-S."/>
            <person name="Jeong J.-T."/>
            <person name="Choi B.-S."/>
            <person name="Jung M."/>
            <person name="Ginzburg D."/>
            <person name="Zhao K."/>
            <person name="Won S.Y."/>
            <person name="Oh T.-J."/>
            <person name="Yu Y."/>
            <person name="Kim N.-H."/>
            <person name="Lee O.R."/>
            <person name="Lee T.-H."/>
            <person name="Bashyal P."/>
            <person name="Kim T.-S."/>
            <person name="Lee W.-H."/>
            <person name="Kawkins C."/>
            <person name="Kim C.-K."/>
            <person name="Kim J.S."/>
            <person name="Ahn B.O."/>
            <person name="Rhee S.Y."/>
            <person name="Sohng J.K."/>
        </authorList>
    </citation>
    <scope>NUCLEOTIDE SEQUENCE</scope>
    <source>
        <tissue evidence="12">Leaf</tissue>
    </source>
</reference>
<keyword evidence="13" id="KW-1185">Reference proteome</keyword>
<evidence type="ECO:0000256" key="8">
    <source>
        <dbReference type="ARBA" id="ARBA00023211"/>
    </source>
</evidence>
<keyword evidence="4" id="KW-0479">Metal-binding</keyword>
<accession>A0A834TBI1</accession>
<dbReference type="GO" id="GO:0046872">
    <property type="term" value="F:metal ion binding"/>
    <property type="evidence" value="ECO:0007669"/>
    <property type="project" value="UniProtKB-KW"/>
</dbReference>
<feature type="transmembrane region" description="Helical" evidence="10">
    <location>
        <begin position="106"/>
        <end position="123"/>
    </location>
</feature>
<evidence type="ECO:0000256" key="5">
    <source>
        <dbReference type="ARBA" id="ARBA00022801"/>
    </source>
</evidence>
<proteinExistence type="inferred from homology"/>
<dbReference type="InterPro" id="IPR000222">
    <property type="entry name" value="PP2C_BS"/>
</dbReference>
<dbReference type="Gene3D" id="3.60.40.10">
    <property type="entry name" value="PPM-type phosphatase domain"/>
    <property type="match status" value="1"/>
</dbReference>
<dbReference type="SUPFAM" id="SSF81606">
    <property type="entry name" value="PP2C-like"/>
    <property type="match status" value="1"/>
</dbReference>
<dbReference type="InterPro" id="IPR036457">
    <property type="entry name" value="PPM-type-like_dom_sf"/>
</dbReference>
<dbReference type="InterPro" id="IPR001932">
    <property type="entry name" value="PPM-type_phosphatase-like_dom"/>
</dbReference>
<dbReference type="EC" id="3.1.3.16" evidence="3"/>
<dbReference type="Pfam" id="PF00481">
    <property type="entry name" value="PP2C"/>
    <property type="match status" value="1"/>
</dbReference>
<evidence type="ECO:0000313" key="13">
    <source>
        <dbReference type="Proteomes" id="UP000634136"/>
    </source>
</evidence>
<dbReference type="PROSITE" id="PS01032">
    <property type="entry name" value="PPM_1"/>
    <property type="match status" value="1"/>
</dbReference>
<keyword evidence="10" id="KW-0812">Transmembrane</keyword>
<name>A0A834TBI1_9FABA</name>
<dbReference type="CDD" id="cd00143">
    <property type="entry name" value="PP2Cc"/>
    <property type="match status" value="1"/>
</dbReference>
<sequence length="473" mass="53554">MFSWLARIVSACLRPVRRYARMNRDDMDAYSSSEDALLWHKDLEKHSCGEFSFAVVQANEVIEDQSQVETGPDAVFVGIYDGHGGPEASRYICDHLFHHLMSPSRYVLFVSLLLFILLIIDIAKNWPPGLGVEISGIARENGTMSEEILRDAFSATEEGFLSLVRRTYGIKPLIAAMGSCCLVGVIWKGTLYVANLGDSRAVIGSIGGSNKIIAEQLTREHNASREEIRRELRSLHPEDSQIVVMKHGTWRIKGIIQVSRSIGDAYLKRPEFSFDSSFPRFHLPDPIRRPVLTAEPSTCTRVLQPNDKFLIFASDGLWEHLTNQEAAEIVYNNPRTGIARRLVRAALDVAARKREMRFKDIQKVEKGIRRFFHDDITVVVVFIDHGKKMTVPELSIKGFIDKGSGNHFLFQRISDHVLDHYDNKDNSSKELLIQPNQNSNNSQLFYNKMIHHTLPLQSTSAPRNENISEILAV</sequence>
<evidence type="ECO:0000256" key="1">
    <source>
        <dbReference type="ARBA" id="ARBA00001936"/>
    </source>
</evidence>
<dbReference type="AlphaFoldDB" id="A0A834TBI1"/>
<keyword evidence="10" id="KW-1133">Transmembrane helix</keyword>
<dbReference type="PROSITE" id="PS51746">
    <property type="entry name" value="PPM_2"/>
    <property type="match status" value="1"/>
</dbReference>
<evidence type="ECO:0000313" key="12">
    <source>
        <dbReference type="EMBL" id="KAF7818952.1"/>
    </source>
</evidence>
<dbReference type="Proteomes" id="UP000634136">
    <property type="component" value="Unassembled WGS sequence"/>
</dbReference>
<keyword evidence="7 9" id="KW-0904">Protein phosphatase</keyword>
<dbReference type="SMART" id="SM00332">
    <property type="entry name" value="PP2Cc"/>
    <property type="match status" value="1"/>
</dbReference>
<dbReference type="InterPro" id="IPR015655">
    <property type="entry name" value="PP2C"/>
</dbReference>
<organism evidence="12 13">
    <name type="scientific">Senna tora</name>
    <dbReference type="NCBI Taxonomy" id="362788"/>
    <lineage>
        <taxon>Eukaryota</taxon>
        <taxon>Viridiplantae</taxon>
        <taxon>Streptophyta</taxon>
        <taxon>Embryophyta</taxon>
        <taxon>Tracheophyta</taxon>
        <taxon>Spermatophyta</taxon>
        <taxon>Magnoliopsida</taxon>
        <taxon>eudicotyledons</taxon>
        <taxon>Gunneridae</taxon>
        <taxon>Pentapetalae</taxon>
        <taxon>rosids</taxon>
        <taxon>fabids</taxon>
        <taxon>Fabales</taxon>
        <taxon>Fabaceae</taxon>
        <taxon>Caesalpinioideae</taxon>
        <taxon>Cassia clade</taxon>
        <taxon>Senna</taxon>
    </lineage>
</organism>
<comment type="similarity">
    <text evidence="9">Belongs to the PP2C family.</text>
</comment>
<evidence type="ECO:0000256" key="6">
    <source>
        <dbReference type="ARBA" id="ARBA00022842"/>
    </source>
</evidence>
<evidence type="ECO:0000259" key="11">
    <source>
        <dbReference type="PROSITE" id="PS51746"/>
    </source>
</evidence>
<dbReference type="OrthoDB" id="420076at2759"/>
<dbReference type="PANTHER" id="PTHR47992">
    <property type="entry name" value="PROTEIN PHOSPHATASE"/>
    <property type="match status" value="1"/>
</dbReference>
<dbReference type="GO" id="GO:0004722">
    <property type="term" value="F:protein serine/threonine phosphatase activity"/>
    <property type="evidence" value="ECO:0007669"/>
    <property type="project" value="UniProtKB-EC"/>
</dbReference>
<keyword evidence="6" id="KW-0460">Magnesium</keyword>
<evidence type="ECO:0000256" key="2">
    <source>
        <dbReference type="ARBA" id="ARBA00001946"/>
    </source>
</evidence>
<comment type="cofactor">
    <cofactor evidence="1">
        <name>Mn(2+)</name>
        <dbReference type="ChEBI" id="CHEBI:29035"/>
    </cofactor>
</comment>
<feature type="domain" description="PPM-type phosphatase" evidence="11">
    <location>
        <begin position="50"/>
        <end position="383"/>
    </location>
</feature>
<evidence type="ECO:0000256" key="7">
    <source>
        <dbReference type="ARBA" id="ARBA00022912"/>
    </source>
</evidence>
<evidence type="ECO:0000256" key="10">
    <source>
        <dbReference type="SAM" id="Phobius"/>
    </source>
</evidence>
<keyword evidence="5 9" id="KW-0378">Hydrolase</keyword>
<comment type="caution">
    <text evidence="12">The sequence shown here is derived from an EMBL/GenBank/DDBJ whole genome shotgun (WGS) entry which is preliminary data.</text>
</comment>
<evidence type="ECO:0000256" key="9">
    <source>
        <dbReference type="RuleBase" id="RU003465"/>
    </source>
</evidence>
<dbReference type="EMBL" id="JAAIUW010000008">
    <property type="protein sequence ID" value="KAF7818952.1"/>
    <property type="molecule type" value="Genomic_DNA"/>
</dbReference>
<keyword evidence="10" id="KW-0472">Membrane</keyword>
<evidence type="ECO:0000256" key="4">
    <source>
        <dbReference type="ARBA" id="ARBA00022723"/>
    </source>
</evidence>
<keyword evidence="8" id="KW-0464">Manganese</keyword>